<accession>A0A0F0LW51</accession>
<protein>
    <submittedName>
        <fullName evidence="7">Ribonuclease BN-like family protein</fullName>
    </submittedName>
</protein>
<dbReference type="AlphaFoldDB" id="A0A0F0LW51"/>
<dbReference type="PIRSF" id="PIRSF035875">
    <property type="entry name" value="RNase_BN"/>
    <property type="match status" value="1"/>
</dbReference>
<keyword evidence="4 6" id="KW-1133">Transmembrane helix</keyword>
<keyword evidence="3 6" id="KW-0812">Transmembrane</keyword>
<evidence type="ECO:0000256" key="1">
    <source>
        <dbReference type="ARBA" id="ARBA00004651"/>
    </source>
</evidence>
<dbReference type="PANTHER" id="PTHR30213:SF1">
    <property type="entry name" value="INNER MEMBRANE PROTEIN YHJD"/>
    <property type="match status" value="1"/>
</dbReference>
<organism evidence="7 8">
    <name type="scientific">Microbacterium ginsengisoli</name>
    <dbReference type="NCBI Taxonomy" id="400772"/>
    <lineage>
        <taxon>Bacteria</taxon>
        <taxon>Bacillati</taxon>
        <taxon>Actinomycetota</taxon>
        <taxon>Actinomycetes</taxon>
        <taxon>Micrococcales</taxon>
        <taxon>Microbacteriaceae</taxon>
        <taxon>Microbacterium</taxon>
    </lineage>
</organism>
<feature type="transmembrane region" description="Helical" evidence="6">
    <location>
        <begin position="42"/>
        <end position="65"/>
    </location>
</feature>
<evidence type="ECO:0000313" key="7">
    <source>
        <dbReference type="EMBL" id="KJL36919.1"/>
    </source>
</evidence>
<feature type="transmembrane region" description="Helical" evidence="6">
    <location>
        <begin position="262"/>
        <end position="290"/>
    </location>
</feature>
<feature type="transmembrane region" description="Helical" evidence="6">
    <location>
        <begin position="104"/>
        <end position="130"/>
    </location>
</feature>
<dbReference type="PATRIC" id="fig|400772.4.peg.1278"/>
<dbReference type="Proteomes" id="UP000033451">
    <property type="component" value="Unassembled WGS sequence"/>
</dbReference>
<evidence type="ECO:0000256" key="3">
    <source>
        <dbReference type="ARBA" id="ARBA00022692"/>
    </source>
</evidence>
<evidence type="ECO:0000256" key="4">
    <source>
        <dbReference type="ARBA" id="ARBA00022989"/>
    </source>
</evidence>
<evidence type="ECO:0000256" key="5">
    <source>
        <dbReference type="ARBA" id="ARBA00023136"/>
    </source>
</evidence>
<keyword evidence="2" id="KW-1003">Cell membrane</keyword>
<dbReference type="EMBL" id="JYIY01000070">
    <property type="protein sequence ID" value="KJL36919.1"/>
    <property type="molecule type" value="Genomic_DNA"/>
</dbReference>
<evidence type="ECO:0000256" key="2">
    <source>
        <dbReference type="ARBA" id="ARBA00022475"/>
    </source>
</evidence>
<gene>
    <name evidence="7" type="ORF">RR49_01254</name>
</gene>
<feature type="transmembrane region" description="Helical" evidence="6">
    <location>
        <begin position="151"/>
        <end position="184"/>
    </location>
</feature>
<comment type="caution">
    <text evidence="7">The sequence shown here is derived from an EMBL/GenBank/DDBJ whole genome shotgun (WGS) entry which is preliminary data.</text>
</comment>
<comment type="subcellular location">
    <subcellularLocation>
        <location evidence="1">Cell membrane</location>
        <topology evidence="1">Multi-pass membrane protein</topology>
    </subcellularLocation>
</comment>
<evidence type="ECO:0000256" key="6">
    <source>
        <dbReference type="SAM" id="Phobius"/>
    </source>
</evidence>
<dbReference type="PANTHER" id="PTHR30213">
    <property type="entry name" value="INNER MEMBRANE PROTEIN YHJD"/>
    <property type="match status" value="1"/>
</dbReference>
<proteinExistence type="predicted"/>
<keyword evidence="5 6" id="KW-0472">Membrane</keyword>
<dbReference type="RefSeq" id="WP_045247206.1">
    <property type="nucleotide sequence ID" value="NZ_JYIY01000070.1"/>
</dbReference>
<feature type="transmembrane region" description="Helical" evidence="6">
    <location>
        <begin position="196"/>
        <end position="217"/>
    </location>
</feature>
<dbReference type="Pfam" id="PF03631">
    <property type="entry name" value="Virul_fac_BrkB"/>
    <property type="match status" value="1"/>
</dbReference>
<name>A0A0F0LW51_9MICO</name>
<sequence>MPETPTDASLIGRVTSWMLRRTLVRAFLLYSQKRGPMLADSITYRALFSLFAAVLLGFSVALLWLRGNPDALAALVRAVDAAVPGLVGDGGIVSLDAIPAPTGLTIASIISIVGLIGASTGAIGSMRAAFRELADAGHDDTFFLWVQLRNLGVAVGIGVLLIVSAAATFFGTAAVGLVLGLLSLQDDGVEAGVMTRVVSVVVVLVLDAAIVLLLFTALIGVPTSWRARLAGAAVGGVGLTVLQELSGLFVGGAAANPLLATFAALIALLLWINLSAQVILIAAAVCVTIAGQQHDRVHARHGARTMGQWRLRMAEAAASRAEVEVRAAQAAEAAEREPKPPRRARRD</sequence>
<dbReference type="GO" id="GO:0005886">
    <property type="term" value="C:plasma membrane"/>
    <property type="evidence" value="ECO:0007669"/>
    <property type="project" value="UniProtKB-SubCell"/>
</dbReference>
<reference evidence="7 8" key="1">
    <citation type="submission" date="2015-02" db="EMBL/GenBank/DDBJ databases">
        <title>Draft genome sequences of ten Microbacterium spp. with emphasis on heavy metal contaminated environments.</title>
        <authorList>
            <person name="Corretto E."/>
        </authorList>
    </citation>
    <scope>NUCLEOTIDE SEQUENCE [LARGE SCALE GENOMIC DNA]</scope>
    <source>
        <strain evidence="7 8">DSM 18659</strain>
    </source>
</reference>
<keyword evidence="8" id="KW-1185">Reference proteome</keyword>
<feature type="transmembrane region" description="Helical" evidence="6">
    <location>
        <begin position="229"/>
        <end position="250"/>
    </location>
</feature>
<dbReference type="OrthoDB" id="4987926at2"/>
<dbReference type="STRING" id="400772.RR49_01254"/>
<dbReference type="InterPro" id="IPR017039">
    <property type="entry name" value="Virul_fac_BrkB"/>
</dbReference>
<evidence type="ECO:0000313" key="8">
    <source>
        <dbReference type="Proteomes" id="UP000033451"/>
    </source>
</evidence>